<evidence type="ECO:0000313" key="3">
    <source>
        <dbReference type="Proteomes" id="UP000824469"/>
    </source>
</evidence>
<sequence>VASKDDVERIGQRLEEFMQKFSVHMMGNHNSTNQGGSSGQNNRHMSQGGSLSMPKPNTNTLSACNMFPKVEMRKFDGKDPLNWINQMENFFDLHQIPSGQK</sequence>
<dbReference type="Proteomes" id="UP000824469">
    <property type="component" value="Unassembled WGS sequence"/>
</dbReference>
<feature type="non-terminal residue" evidence="2">
    <location>
        <position position="101"/>
    </location>
</feature>
<evidence type="ECO:0000256" key="1">
    <source>
        <dbReference type="SAM" id="MobiDB-lite"/>
    </source>
</evidence>
<dbReference type="AlphaFoldDB" id="A0AA38G4E0"/>
<comment type="caution">
    <text evidence="2">The sequence shown here is derived from an EMBL/GenBank/DDBJ whole genome shotgun (WGS) entry which is preliminary data.</text>
</comment>
<keyword evidence="3" id="KW-1185">Reference proteome</keyword>
<dbReference type="EMBL" id="JAHRHJ020000005">
    <property type="protein sequence ID" value="KAH9316479.1"/>
    <property type="molecule type" value="Genomic_DNA"/>
</dbReference>
<protein>
    <submittedName>
        <fullName evidence="2">Uncharacterized protein</fullName>
    </submittedName>
</protein>
<reference evidence="2 3" key="1">
    <citation type="journal article" date="2021" name="Nat. Plants">
        <title>The Taxus genome provides insights into paclitaxel biosynthesis.</title>
        <authorList>
            <person name="Xiong X."/>
            <person name="Gou J."/>
            <person name="Liao Q."/>
            <person name="Li Y."/>
            <person name="Zhou Q."/>
            <person name="Bi G."/>
            <person name="Li C."/>
            <person name="Du R."/>
            <person name="Wang X."/>
            <person name="Sun T."/>
            <person name="Guo L."/>
            <person name="Liang H."/>
            <person name="Lu P."/>
            <person name="Wu Y."/>
            <person name="Zhang Z."/>
            <person name="Ro D.K."/>
            <person name="Shang Y."/>
            <person name="Huang S."/>
            <person name="Yan J."/>
        </authorList>
    </citation>
    <scope>NUCLEOTIDE SEQUENCE [LARGE SCALE GENOMIC DNA]</scope>
    <source>
        <strain evidence="2">Ta-2019</strain>
    </source>
</reference>
<proteinExistence type="predicted"/>
<gene>
    <name evidence="2" type="ORF">KI387_025106</name>
</gene>
<feature type="region of interest" description="Disordered" evidence="1">
    <location>
        <begin position="26"/>
        <end position="62"/>
    </location>
</feature>
<feature type="non-terminal residue" evidence="2">
    <location>
        <position position="1"/>
    </location>
</feature>
<accession>A0AA38G4E0</accession>
<name>A0AA38G4E0_TAXCH</name>
<evidence type="ECO:0000313" key="2">
    <source>
        <dbReference type="EMBL" id="KAH9316479.1"/>
    </source>
</evidence>
<feature type="compositionally biased region" description="Polar residues" evidence="1">
    <location>
        <begin position="28"/>
        <end position="62"/>
    </location>
</feature>
<organism evidence="2 3">
    <name type="scientific">Taxus chinensis</name>
    <name type="common">Chinese yew</name>
    <name type="synonym">Taxus wallichiana var. chinensis</name>
    <dbReference type="NCBI Taxonomy" id="29808"/>
    <lineage>
        <taxon>Eukaryota</taxon>
        <taxon>Viridiplantae</taxon>
        <taxon>Streptophyta</taxon>
        <taxon>Embryophyta</taxon>
        <taxon>Tracheophyta</taxon>
        <taxon>Spermatophyta</taxon>
        <taxon>Pinopsida</taxon>
        <taxon>Pinidae</taxon>
        <taxon>Conifers II</taxon>
        <taxon>Cupressales</taxon>
        <taxon>Taxaceae</taxon>
        <taxon>Taxus</taxon>
    </lineage>
</organism>